<proteinExistence type="predicted"/>
<keyword evidence="4" id="KW-1185">Reference proteome</keyword>
<protein>
    <submittedName>
        <fullName evidence="3">TAB1-like protein</fullName>
    </submittedName>
</protein>
<dbReference type="Proteomes" id="UP001164746">
    <property type="component" value="Chromosome 2"/>
</dbReference>
<dbReference type="SUPFAM" id="SSF81606">
    <property type="entry name" value="PP2C-like"/>
    <property type="match status" value="1"/>
</dbReference>
<dbReference type="InterPro" id="IPR001932">
    <property type="entry name" value="PPM-type_phosphatase-like_dom"/>
</dbReference>
<dbReference type="PANTHER" id="PTHR13832:SF533">
    <property type="entry name" value="TGF-BETA-ACTIVATED KINASE 1 AND MAP3K7-BINDING PROTEIN 1"/>
    <property type="match status" value="1"/>
</dbReference>
<dbReference type="InterPro" id="IPR036457">
    <property type="entry name" value="PPM-type-like_dom_sf"/>
</dbReference>
<accession>A0ABY7DJV3</accession>
<evidence type="ECO:0000313" key="4">
    <source>
        <dbReference type="Proteomes" id="UP001164746"/>
    </source>
</evidence>
<dbReference type="PANTHER" id="PTHR13832">
    <property type="entry name" value="PROTEIN PHOSPHATASE 2C"/>
    <property type="match status" value="1"/>
</dbReference>
<evidence type="ECO:0000259" key="2">
    <source>
        <dbReference type="PROSITE" id="PS51746"/>
    </source>
</evidence>
<feature type="region of interest" description="Disordered" evidence="1">
    <location>
        <begin position="525"/>
        <end position="574"/>
    </location>
</feature>
<dbReference type="Pfam" id="PF00481">
    <property type="entry name" value="PP2C"/>
    <property type="match status" value="1"/>
</dbReference>
<feature type="region of interest" description="Disordered" evidence="1">
    <location>
        <begin position="407"/>
        <end position="488"/>
    </location>
</feature>
<feature type="compositionally biased region" description="Low complexity" evidence="1">
    <location>
        <begin position="470"/>
        <end position="485"/>
    </location>
</feature>
<feature type="domain" description="PPM-type phosphatase" evidence="2">
    <location>
        <begin position="37"/>
        <end position="379"/>
    </location>
</feature>
<feature type="compositionally biased region" description="Polar residues" evidence="1">
    <location>
        <begin position="418"/>
        <end position="447"/>
    </location>
</feature>
<name>A0ABY7DJV3_MYAAR</name>
<dbReference type="EMBL" id="CP111013">
    <property type="protein sequence ID" value="WAQ97473.1"/>
    <property type="molecule type" value="Genomic_DNA"/>
</dbReference>
<dbReference type="SMART" id="SM00332">
    <property type="entry name" value="PP2Cc"/>
    <property type="match status" value="1"/>
</dbReference>
<dbReference type="CDD" id="cd00143">
    <property type="entry name" value="PP2Cc"/>
    <property type="match status" value="1"/>
</dbReference>
<organism evidence="3 4">
    <name type="scientific">Mya arenaria</name>
    <name type="common">Soft-shell clam</name>
    <dbReference type="NCBI Taxonomy" id="6604"/>
    <lineage>
        <taxon>Eukaryota</taxon>
        <taxon>Metazoa</taxon>
        <taxon>Spiralia</taxon>
        <taxon>Lophotrochozoa</taxon>
        <taxon>Mollusca</taxon>
        <taxon>Bivalvia</taxon>
        <taxon>Autobranchia</taxon>
        <taxon>Heteroconchia</taxon>
        <taxon>Euheterodonta</taxon>
        <taxon>Imparidentia</taxon>
        <taxon>Neoheterodontei</taxon>
        <taxon>Myida</taxon>
        <taxon>Myoidea</taxon>
        <taxon>Myidae</taxon>
        <taxon>Mya</taxon>
    </lineage>
</organism>
<reference evidence="3" key="1">
    <citation type="submission" date="2022-11" db="EMBL/GenBank/DDBJ databases">
        <title>Centuries of genome instability and evolution in soft-shell clam transmissible cancer (bioRxiv).</title>
        <authorList>
            <person name="Hart S.F.M."/>
            <person name="Yonemitsu M.A."/>
            <person name="Giersch R.M."/>
            <person name="Beal B.F."/>
            <person name="Arriagada G."/>
            <person name="Davis B.W."/>
            <person name="Ostrander E.A."/>
            <person name="Goff S.P."/>
            <person name="Metzger M.J."/>
        </authorList>
    </citation>
    <scope>NUCLEOTIDE SEQUENCE</scope>
    <source>
        <strain evidence="3">MELC-2E11</strain>
        <tissue evidence="3">Siphon/mantle</tissue>
    </source>
</reference>
<sequence>MSSGRVANGSVSSPKRLDLQAGQTSWTDDLPVCHHSGVGFSTNQIYREDGNRREEHEFEDRNFHFWYVQWDDNVYLYGVFDGHDSAHASNFAAQRLPAELLLGQLAGKTSDEEVKEVLYQAFVAVEKSFFESIDEQLAARTTLQLQLPEGISYHEACQTYPDIMNKLHTLDSEISGGTTATVVLIYNNKLYVANVGDTRALLVRTDVDGIMSVNQLTVDHTIESDQEQNRLRTLGLDVDRLFTMKKIGSSDCTRCIGNFHNKGGYKDVDILSPAVQEPVIAEPHVTGGFPVDSSTSFLIIMSDGLYHALQDATETATENTEVSSMVAQEFNNQSTLNGVAQACVDKVVRIHHDTFMVGNGDVKAKCHKRGDITLLVRNFNLKLANSIGTPTGANRFLPVSVPYYPSGPRPSVPPSISLPDSSPVNFSSDNTSQDEATTPVASGQSPPHTLAGPSPAMDLLDTNRDQTRDSQASTSTYSTNSTQSSEETRFRSRFYKHEKLELDENGKVAAYVDFSDFYRAIEAMTDSQRETLNNETKPKSGYETIAEEPSSSSATSPVTSQPSPSTSASTSELT</sequence>
<dbReference type="InterPro" id="IPR015655">
    <property type="entry name" value="PP2C"/>
</dbReference>
<dbReference type="Gene3D" id="3.60.40.10">
    <property type="entry name" value="PPM-type phosphatase domain"/>
    <property type="match status" value="1"/>
</dbReference>
<dbReference type="PROSITE" id="PS51746">
    <property type="entry name" value="PPM_2"/>
    <property type="match status" value="1"/>
</dbReference>
<gene>
    <name evidence="3" type="ORF">MAR_030163</name>
</gene>
<evidence type="ECO:0000313" key="3">
    <source>
        <dbReference type="EMBL" id="WAQ97473.1"/>
    </source>
</evidence>
<feature type="compositionally biased region" description="Low complexity" evidence="1">
    <location>
        <begin position="549"/>
        <end position="574"/>
    </location>
</feature>
<evidence type="ECO:0000256" key="1">
    <source>
        <dbReference type="SAM" id="MobiDB-lite"/>
    </source>
</evidence>